<organism evidence="4 5">
    <name type="scientific">Cohnella luojiensis</name>
    <dbReference type="NCBI Taxonomy" id="652876"/>
    <lineage>
        <taxon>Bacteria</taxon>
        <taxon>Bacillati</taxon>
        <taxon>Bacillota</taxon>
        <taxon>Bacilli</taxon>
        <taxon>Bacillales</taxon>
        <taxon>Paenibacillaceae</taxon>
        <taxon>Cohnella</taxon>
    </lineage>
</organism>
<feature type="domain" description="Rhamnogalacturonase A/B/Epimerase-like pectate lyase" evidence="3">
    <location>
        <begin position="374"/>
        <end position="437"/>
    </location>
</feature>
<dbReference type="OrthoDB" id="9795222at2"/>
<evidence type="ECO:0000313" key="5">
    <source>
        <dbReference type="Proteomes" id="UP000297900"/>
    </source>
</evidence>
<sequence>MKPYQHPFRAALVYLLVILLVTSSLNLHPSQAQASEDAVSITLGETPSENGIQARAGDNPDGLQTGTVDGKTYWQTDKLTGTVYFYMNVDDNFLFDNADYNVQVAVDYYDAGNGKMVLQYDSESAEFKDAPLFQYGDSNAWKTYTFQLSDAKFANRTGGSDFRLGIEGGGASASTNEDLKVASVTVTKMPKPAPPEQVSVTLGEVPIEQGISPRAGDAGAGLQTGTDNGKTYWQTNRASGISYLYMNVDDGYLYDNTDKDVLVTVEYYDQGSGSFALQYDAVSASFKDSPLFTYKNTGLWKTHTFKLSDAKFANRTNGGDFRLAVDGAGSPANNPDLRVASVTVKKVTKVIIEKNTQIITTDYATDDIVLADYNVAEFGAAGDGVTDDTRAIQDVLDAAGNNGGGVVFVPSGRYRIAGTLFVPTGVTLRGDWNGPETGGAVEGTVLQAYAGRGNADDTSFIQLQQASGVTNLSVWYPEQQLGAPNAYPWTIEQLSGDSATVENVTLVNSYNGVKIGPAWNELHYLKNVYGTALNTGIFLDYTTDIGRLEGIRLSPDYWANSGLPGAPSRQQLFDYMTTHAEGIVMGRSDWEYMSDVRISGFKTGMRVTTRTGSTETANAQFYRLRIEDCNVALKIEGVNGYGLLITDSSFEANVGTSPIAIHATEGFQTIVQFNNVTIGGSPLNAVVNEGDGVLSFENSSIDAWNDLAGGYAIVAESGSLILGQTEFAKAGHHVSLGSDAKIITSVNSGNEGTLDLLNNSLAAEVKIDRDSDYSLEPLPAVAQLDIAVQPKPNGNQLFDVTAAPYNADDTGAADVSAIVQQALSDAGTSGGGTVYLPAGIYRIEQPITVPTGVELRGSWDVPHHTIGGGSVIFTNHGEGDTGAIPLISLEADSGIRGLNVYYDQQNWNAIKAYGWTIQGKGHGVYAIDTTLVDSYLGIDFGTYDTSGHYIDYVAGSPLKEGIYIGGGSSGGIVRNVQFNPHYAGRSTYPNRPMNTDSDKIWNYQKENLDAFRIGNATGETIFNTFVYGSLYGIHFVAENGQGPEAVVIGHGTDGSKKGVYVEGAGAGGLSFVNTELVSMSTSDKVYVTVGDQFDSEVTFHNTSMWGDTTRSFDIFAGKVRIQQSNLTVVGQIGVNAIGGDITLYDSYFQQAGTTHVYAGPDIERLRVTNNLFNGGIKLDNQAPAKVTGTNVVPISLDLTVTPFDAEHPENTNAALELRNLSIAQPVKGMIELIHPVEYKSKMIPVRFQDLGIGSTLTIPLPYIGSDIAKFKVTLEDGYAYTTSVRLGQTFAVQEQLKKPDAPPVLLNSIDQYASVGGQWGGVNDLSAQANVKWDNRNLYFTVSVKDDTHFQSWQNGDIWQGDSIQIGIDPSRKDGSSSQNVSEMGFALSNDGTTSAWRWRAPTGVTAGALSNAQANIVRDENTATTIYTIAIPIAELHGPGFVFSPNDPIGFTLLVNENDGAGRSGFLEYNKGIGSSKDATTFGDLHLLAGEFSKIQSKSAVKAVLMAAQQRTVTAIDTARNFLNLLLDNVTKNLLDAKLKAIFPKK</sequence>
<dbReference type="SUPFAM" id="SSF49344">
    <property type="entry name" value="CBD9-like"/>
    <property type="match status" value="1"/>
</dbReference>
<proteinExistence type="predicted"/>
<dbReference type="SUPFAM" id="SSF51126">
    <property type="entry name" value="Pectin lyase-like"/>
    <property type="match status" value="2"/>
</dbReference>
<gene>
    <name evidence="4" type="ORF">E2980_05205</name>
</gene>
<dbReference type="GO" id="GO:0004553">
    <property type="term" value="F:hydrolase activity, hydrolyzing O-glycosyl compounds"/>
    <property type="evidence" value="ECO:0007669"/>
    <property type="project" value="InterPro"/>
</dbReference>
<protein>
    <submittedName>
        <fullName evidence="4">S-layer protein</fullName>
    </submittedName>
</protein>
<evidence type="ECO:0000259" key="3">
    <source>
        <dbReference type="Pfam" id="PF12708"/>
    </source>
</evidence>
<dbReference type="GO" id="GO:0030246">
    <property type="term" value="F:carbohydrate binding"/>
    <property type="evidence" value="ECO:0007669"/>
    <property type="project" value="InterPro"/>
</dbReference>
<feature type="signal peptide" evidence="1">
    <location>
        <begin position="1"/>
        <end position="34"/>
    </location>
</feature>
<evidence type="ECO:0000259" key="2">
    <source>
        <dbReference type="Pfam" id="PF06452"/>
    </source>
</evidence>
<evidence type="ECO:0000313" key="4">
    <source>
        <dbReference type="EMBL" id="TFE29398.1"/>
    </source>
</evidence>
<dbReference type="InterPro" id="IPR010502">
    <property type="entry name" value="Carb-bd_dom_fam9"/>
</dbReference>
<dbReference type="Gene3D" id="2.60.40.1190">
    <property type="match status" value="1"/>
</dbReference>
<keyword evidence="5" id="KW-1185">Reference proteome</keyword>
<keyword evidence="1" id="KW-0732">Signal</keyword>
<dbReference type="InterPro" id="IPR011050">
    <property type="entry name" value="Pectin_lyase_fold/virulence"/>
</dbReference>
<comment type="caution">
    <text evidence="4">The sequence shown here is derived from an EMBL/GenBank/DDBJ whole genome shotgun (WGS) entry which is preliminary data.</text>
</comment>
<dbReference type="Pfam" id="PF12708">
    <property type="entry name" value="Pect-lyase_RHGA_epim"/>
    <property type="match status" value="2"/>
</dbReference>
<dbReference type="GO" id="GO:0016052">
    <property type="term" value="P:carbohydrate catabolic process"/>
    <property type="evidence" value="ECO:0007669"/>
    <property type="project" value="InterPro"/>
</dbReference>
<dbReference type="Gene3D" id="2.160.20.10">
    <property type="entry name" value="Single-stranded right-handed beta-helix, Pectin lyase-like"/>
    <property type="match status" value="3"/>
</dbReference>
<feature type="domain" description="Rhamnogalacturonase A/B/Epimerase-like pectate lyase" evidence="3">
    <location>
        <begin position="805"/>
        <end position="970"/>
    </location>
</feature>
<dbReference type="CDD" id="cd09621">
    <property type="entry name" value="CBM9_like_5"/>
    <property type="match status" value="1"/>
</dbReference>
<dbReference type="Proteomes" id="UP000297900">
    <property type="component" value="Unassembled WGS sequence"/>
</dbReference>
<evidence type="ECO:0000256" key="1">
    <source>
        <dbReference type="SAM" id="SignalP"/>
    </source>
</evidence>
<accession>A0A4Y8M285</accession>
<dbReference type="InterPro" id="IPR024535">
    <property type="entry name" value="RHGA/B-epi-like_pectate_lyase"/>
</dbReference>
<dbReference type="RefSeq" id="WP_135151092.1">
    <property type="nucleotide sequence ID" value="NZ_SOMN01000004.1"/>
</dbReference>
<dbReference type="Pfam" id="PF06452">
    <property type="entry name" value="CBM9_1"/>
    <property type="match status" value="1"/>
</dbReference>
<feature type="chain" id="PRO_5021274842" evidence="1">
    <location>
        <begin position="35"/>
        <end position="1547"/>
    </location>
</feature>
<feature type="domain" description="Carbohydrate-binding" evidence="2">
    <location>
        <begin position="1318"/>
        <end position="1488"/>
    </location>
</feature>
<dbReference type="EMBL" id="SOMN01000004">
    <property type="protein sequence ID" value="TFE29398.1"/>
    <property type="molecule type" value="Genomic_DNA"/>
</dbReference>
<reference evidence="4 5" key="1">
    <citation type="submission" date="2019-03" db="EMBL/GenBank/DDBJ databases">
        <title>Cohnella endophytica sp. nov., a novel endophytic bacterium isolated from bark of Sonneratia apetala.</title>
        <authorList>
            <person name="Tuo L."/>
        </authorList>
    </citation>
    <scope>NUCLEOTIDE SEQUENCE [LARGE SCALE GENOMIC DNA]</scope>
    <source>
        <strain evidence="4 5">CCTCC AB 208254</strain>
    </source>
</reference>
<dbReference type="InterPro" id="IPR012334">
    <property type="entry name" value="Pectin_lyas_fold"/>
</dbReference>
<name>A0A4Y8M285_9BACL</name>